<dbReference type="Pfam" id="PF00271">
    <property type="entry name" value="Helicase_C"/>
    <property type="match status" value="1"/>
</dbReference>
<dbReference type="GO" id="GO:0006281">
    <property type="term" value="P:DNA repair"/>
    <property type="evidence" value="ECO:0007669"/>
    <property type="project" value="TreeGrafter"/>
</dbReference>
<feature type="compositionally biased region" description="Polar residues" evidence="4">
    <location>
        <begin position="11"/>
        <end position="27"/>
    </location>
</feature>
<gene>
    <name evidence="7" type="ORF">TWF696_004126</name>
</gene>
<evidence type="ECO:0000313" key="8">
    <source>
        <dbReference type="Proteomes" id="UP001375240"/>
    </source>
</evidence>
<evidence type="ECO:0000256" key="1">
    <source>
        <dbReference type="ARBA" id="ARBA00022741"/>
    </source>
</evidence>
<feature type="region of interest" description="Disordered" evidence="4">
    <location>
        <begin position="1"/>
        <end position="146"/>
    </location>
</feature>
<dbReference type="Gene3D" id="3.40.50.10810">
    <property type="entry name" value="Tandem AAA-ATPase domain"/>
    <property type="match status" value="1"/>
</dbReference>
<dbReference type="SMART" id="SM00490">
    <property type="entry name" value="HELICc"/>
    <property type="match status" value="1"/>
</dbReference>
<name>A0AAV9V878_9PEZI</name>
<feature type="compositionally biased region" description="Acidic residues" evidence="4">
    <location>
        <begin position="834"/>
        <end position="846"/>
    </location>
</feature>
<protein>
    <submittedName>
        <fullName evidence="7">Uncharacterized protein</fullName>
    </submittedName>
</protein>
<dbReference type="GO" id="GO:0016787">
    <property type="term" value="F:hydrolase activity"/>
    <property type="evidence" value="ECO:0007669"/>
    <property type="project" value="UniProtKB-KW"/>
</dbReference>
<dbReference type="GO" id="GO:0005634">
    <property type="term" value="C:nucleus"/>
    <property type="evidence" value="ECO:0007669"/>
    <property type="project" value="TreeGrafter"/>
</dbReference>
<evidence type="ECO:0000259" key="5">
    <source>
        <dbReference type="PROSITE" id="PS51192"/>
    </source>
</evidence>
<dbReference type="PANTHER" id="PTHR45626">
    <property type="entry name" value="TRANSCRIPTION TERMINATION FACTOR 2-RELATED"/>
    <property type="match status" value="1"/>
</dbReference>
<dbReference type="Proteomes" id="UP001375240">
    <property type="component" value="Unassembled WGS sequence"/>
</dbReference>
<dbReference type="InterPro" id="IPR014001">
    <property type="entry name" value="Helicase_ATP-bd"/>
</dbReference>
<dbReference type="SMART" id="SM00487">
    <property type="entry name" value="DEXDc"/>
    <property type="match status" value="1"/>
</dbReference>
<evidence type="ECO:0000259" key="6">
    <source>
        <dbReference type="PROSITE" id="PS51194"/>
    </source>
</evidence>
<sequence length="1100" mass="122894">MSGIPNPFYNPKNTMNNDTPKFGQTTPLKGPNLSGTGRGRGGNIPPPRWDAIPLMKPNDPKWKTKAGSVQAPINLDSSPGAPISLDSSPEVLGPYSSSQSTNIRQPFPNAKQHDGSSFRQPQSKPFDPYAPTAQSSTFGSSASMARPMDDLSRWAAPKRGTTGMIGSSWAKAGKGATFTSDGYMYDAADYMDSKDAMDSIKSLLENINDEPPSRRTRSKKKAAEEAANKEGEEEEEEDGHVEGLKVTLLPHQIRGLAWLLKQEDSKVKGGILADDMGLGKTIQSISLLLSNPMPTPPKTAKTVADREKFLKEHKITTNTHRGTLIVAPLALIKQWEKEIKDKTDGRFRVLVHHGPARTRSGKDMKAYDVVITTPQVLVSEHKDSVPDAMIGCLDVKWWRVIVDEAHTIKNHLAKSTVACYALKAHFRWCLTGTPLQNNVDELQSLIHFLRVDPYADKGKWKQDITRLLNSNKAGLALKRIRALLGSIMLRRTKAVLQAASDEQQKEPKKSKEADKSGEKGETKLKLNMVKRSVKTVSCEFDKDEDAFYKRLESRMDERLNALLFGGVKHGMAGVLVIMTRLRQACNHPHLIAGKLTEDKERVFSSSRTPKKSSKGSKASRMLDEDSIGEIDNLADIMGGMNLETQSCEVCQSDLSKDEIKKSYTRCKPCREDLGNLDKKYKQRRVSLQSQNVSKILDDDDSLDDLVSGLGKITVEDESDDKKKKEKEKTRPKPAHGLRNRRIILDSDEEEDEDDDQQAEAAKDDDSEAEEDDSEEDEDDDEDEDEDEEEDDDEDSRGSERSGFIDDEAIESDGEESDSDIERTIETSGITLSDTDGEYESDVDEPDPSNSFASAKIRNLMKILKKEVDQQNKTIVFSAFTSMLDMIEPFLKHRGIKFVRYDGKMKNDERERSLDFLRKSPTCRVLLCSLKCGALGLNLTAANRVVILEPFWNPFVEEQAIDRVHRIGQTSDVVVYRMIIDNTIESRIQELQERKRKVAEAAFGSGDLLKNGEAGKLTKADLLFLFKKDAEQMHNDDDELAFAIGNKLNLMDHGMSTRDQDMYSMESIVRLGGKSSKSSKSGGSSRPRVERRAESELYGRR</sequence>
<dbReference type="InterPro" id="IPR000330">
    <property type="entry name" value="SNF2_N"/>
</dbReference>
<organism evidence="7 8">
    <name type="scientific">Orbilia brochopaga</name>
    <dbReference type="NCBI Taxonomy" id="3140254"/>
    <lineage>
        <taxon>Eukaryota</taxon>
        <taxon>Fungi</taxon>
        <taxon>Dikarya</taxon>
        <taxon>Ascomycota</taxon>
        <taxon>Pezizomycotina</taxon>
        <taxon>Orbiliomycetes</taxon>
        <taxon>Orbiliales</taxon>
        <taxon>Orbiliaceae</taxon>
        <taxon>Orbilia</taxon>
    </lineage>
</organism>
<feature type="compositionally biased region" description="Basic and acidic residues" evidence="4">
    <location>
        <begin position="1086"/>
        <end position="1100"/>
    </location>
</feature>
<evidence type="ECO:0000313" key="7">
    <source>
        <dbReference type="EMBL" id="KAK6354999.1"/>
    </source>
</evidence>
<reference evidence="7 8" key="1">
    <citation type="submission" date="2019-10" db="EMBL/GenBank/DDBJ databases">
        <authorList>
            <person name="Palmer J.M."/>
        </authorList>
    </citation>
    <scope>NUCLEOTIDE SEQUENCE [LARGE SCALE GENOMIC DNA]</scope>
    <source>
        <strain evidence="7 8">TWF696</strain>
    </source>
</reference>
<accession>A0AAV9V878</accession>
<dbReference type="Gene3D" id="3.40.50.300">
    <property type="entry name" value="P-loop containing nucleotide triphosphate hydrolases"/>
    <property type="match status" value="2"/>
</dbReference>
<dbReference type="AlphaFoldDB" id="A0AAV9V878"/>
<dbReference type="InterPro" id="IPR027417">
    <property type="entry name" value="P-loop_NTPase"/>
</dbReference>
<feature type="region of interest" description="Disordered" evidence="4">
    <location>
        <begin position="498"/>
        <end position="521"/>
    </location>
</feature>
<feature type="compositionally biased region" description="Acidic residues" evidence="4">
    <location>
        <begin position="745"/>
        <end position="794"/>
    </location>
</feature>
<feature type="domain" description="Helicase C-terminal" evidence="6">
    <location>
        <begin position="855"/>
        <end position="1008"/>
    </location>
</feature>
<feature type="domain" description="Helicase ATP-binding" evidence="5">
    <location>
        <begin position="261"/>
        <end position="452"/>
    </location>
</feature>
<feature type="compositionally biased region" description="Basic residues" evidence="4">
    <location>
        <begin position="731"/>
        <end position="741"/>
    </location>
</feature>
<feature type="compositionally biased region" description="Polar residues" evidence="4">
    <location>
        <begin position="95"/>
        <end position="104"/>
    </location>
</feature>
<feature type="region of interest" description="Disordered" evidence="4">
    <location>
        <begin position="601"/>
        <end position="622"/>
    </location>
</feature>
<dbReference type="EMBL" id="JAVHNQ010000002">
    <property type="protein sequence ID" value="KAK6354999.1"/>
    <property type="molecule type" value="Genomic_DNA"/>
</dbReference>
<feature type="compositionally biased region" description="Acidic residues" evidence="4">
    <location>
        <begin position="804"/>
        <end position="818"/>
    </location>
</feature>
<feature type="compositionally biased region" description="Basic and acidic residues" evidence="4">
    <location>
        <begin position="221"/>
        <end position="230"/>
    </location>
</feature>
<dbReference type="GO" id="GO:0008094">
    <property type="term" value="F:ATP-dependent activity, acting on DNA"/>
    <property type="evidence" value="ECO:0007669"/>
    <property type="project" value="TreeGrafter"/>
</dbReference>
<dbReference type="SUPFAM" id="SSF52540">
    <property type="entry name" value="P-loop containing nucleoside triphosphate hydrolases"/>
    <property type="match status" value="2"/>
</dbReference>
<comment type="caution">
    <text evidence="7">The sequence shown here is derived from an EMBL/GenBank/DDBJ whole genome shotgun (WGS) entry which is preliminary data.</text>
</comment>
<feature type="region of interest" description="Disordered" evidence="4">
    <location>
        <begin position="204"/>
        <end position="242"/>
    </location>
</feature>
<feature type="compositionally biased region" description="Basic and acidic residues" evidence="4">
    <location>
        <begin position="502"/>
        <end position="521"/>
    </location>
</feature>
<dbReference type="GO" id="GO:0005524">
    <property type="term" value="F:ATP binding"/>
    <property type="evidence" value="ECO:0007669"/>
    <property type="project" value="UniProtKB-KW"/>
</dbReference>
<dbReference type="InterPro" id="IPR038718">
    <property type="entry name" value="SNF2-like_sf"/>
</dbReference>
<dbReference type="PROSITE" id="PS51194">
    <property type="entry name" value="HELICASE_CTER"/>
    <property type="match status" value="1"/>
</dbReference>
<feature type="compositionally biased region" description="Basic and acidic residues" evidence="4">
    <location>
        <begin position="719"/>
        <end position="730"/>
    </location>
</feature>
<keyword evidence="1" id="KW-0547">Nucleotide-binding</keyword>
<evidence type="ECO:0000256" key="3">
    <source>
        <dbReference type="ARBA" id="ARBA00022840"/>
    </source>
</evidence>
<dbReference type="Pfam" id="PF00176">
    <property type="entry name" value="SNF2-rel_dom"/>
    <property type="match status" value="1"/>
</dbReference>
<dbReference type="InterPro" id="IPR049730">
    <property type="entry name" value="SNF2/RAD54-like_C"/>
</dbReference>
<keyword evidence="3" id="KW-0067">ATP-binding</keyword>
<dbReference type="InterPro" id="IPR001650">
    <property type="entry name" value="Helicase_C-like"/>
</dbReference>
<proteinExistence type="predicted"/>
<feature type="compositionally biased region" description="Polar residues" evidence="4">
    <location>
        <begin position="132"/>
        <end position="143"/>
    </location>
</feature>
<feature type="region of interest" description="Disordered" evidence="4">
    <location>
        <begin position="1069"/>
        <end position="1100"/>
    </location>
</feature>
<keyword evidence="8" id="KW-1185">Reference proteome</keyword>
<dbReference type="CDD" id="cd18008">
    <property type="entry name" value="DEXDc_SHPRH-like"/>
    <property type="match status" value="1"/>
</dbReference>
<evidence type="ECO:0000256" key="2">
    <source>
        <dbReference type="ARBA" id="ARBA00022801"/>
    </source>
</evidence>
<evidence type="ECO:0000256" key="4">
    <source>
        <dbReference type="SAM" id="MobiDB-lite"/>
    </source>
</evidence>
<feature type="region of interest" description="Disordered" evidence="4">
    <location>
        <begin position="716"/>
        <end position="851"/>
    </location>
</feature>
<keyword evidence="2" id="KW-0378">Hydrolase</keyword>
<dbReference type="PANTHER" id="PTHR45626:SF14">
    <property type="entry name" value="ATP-DEPENDENT DNA HELICASE (EUROFUNG)"/>
    <property type="match status" value="1"/>
</dbReference>
<feature type="compositionally biased region" description="Low complexity" evidence="4">
    <location>
        <begin position="1071"/>
        <end position="1084"/>
    </location>
</feature>
<dbReference type="CDD" id="cd18793">
    <property type="entry name" value="SF2_C_SNF"/>
    <property type="match status" value="1"/>
</dbReference>
<dbReference type="PROSITE" id="PS51192">
    <property type="entry name" value="HELICASE_ATP_BIND_1"/>
    <property type="match status" value="1"/>
</dbReference>
<dbReference type="InterPro" id="IPR050628">
    <property type="entry name" value="SNF2_RAD54_helicase_TF"/>
</dbReference>